<dbReference type="Gene3D" id="3.90.1150.10">
    <property type="entry name" value="Aspartate Aminotransferase, domain 1"/>
    <property type="match status" value="1"/>
</dbReference>
<dbReference type="CDD" id="cd00609">
    <property type="entry name" value="AAT_like"/>
    <property type="match status" value="1"/>
</dbReference>
<name>A0A380KFE2_9STRE</name>
<keyword evidence="3" id="KW-0663">Pyridoxal phosphate</keyword>
<dbReference type="EC" id="2.6.1.9" evidence="6"/>
<evidence type="ECO:0000259" key="5">
    <source>
        <dbReference type="Pfam" id="PF00155"/>
    </source>
</evidence>
<dbReference type="PANTHER" id="PTHR43643:SF3">
    <property type="entry name" value="HISTIDINOL-PHOSPHATE AMINOTRANSFERASE"/>
    <property type="match status" value="1"/>
</dbReference>
<evidence type="ECO:0000313" key="6">
    <source>
        <dbReference type="EMBL" id="SUN62997.1"/>
    </source>
</evidence>
<dbReference type="Proteomes" id="UP000254924">
    <property type="component" value="Unassembled WGS sequence"/>
</dbReference>
<dbReference type="GO" id="GO:0000105">
    <property type="term" value="P:L-histidine biosynthetic process"/>
    <property type="evidence" value="ECO:0007669"/>
    <property type="project" value="UniProtKB-KW"/>
</dbReference>
<keyword evidence="4" id="KW-0368">Histidine biosynthesis</keyword>
<sequence>MTNDFEIDFSNYVGECGGIIIANPNASTGRLKSLDELTELLRAHLDMVVIVDEAYINFGGQTAISLLDKYDNLFITRTFSKDASLAGLRVGYGIGSRRLIAVMEAVKNSVNPYAVDSLAETLATAAVEDWCYYEKTCQQVAGTRDWFSRNLADLGWKVVTSQANFVLAKPRQTTKEVFEALERKHIYVRYFPKVERIKDYCGFLSGRTRR</sequence>
<dbReference type="InterPro" id="IPR004839">
    <property type="entry name" value="Aminotransferase_I/II_large"/>
</dbReference>
<dbReference type="GO" id="GO:0030170">
    <property type="term" value="F:pyridoxal phosphate binding"/>
    <property type="evidence" value="ECO:0007669"/>
    <property type="project" value="InterPro"/>
</dbReference>
<dbReference type="InterPro" id="IPR015424">
    <property type="entry name" value="PyrdxlP-dep_Trfase"/>
</dbReference>
<evidence type="ECO:0000256" key="4">
    <source>
        <dbReference type="ARBA" id="ARBA00023102"/>
    </source>
</evidence>
<dbReference type="GO" id="GO:0004400">
    <property type="term" value="F:histidinol-phosphate transaminase activity"/>
    <property type="evidence" value="ECO:0007669"/>
    <property type="project" value="UniProtKB-EC"/>
</dbReference>
<dbReference type="InterPro" id="IPR015421">
    <property type="entry name" value="PyrdxlP-dep_Trfase_major"/>
</dbReference>
<dbReference type="Pfam" id="PF00155">
    <property type="entry name" value="Aminotran_1_2"/>
    <property type="match status" value="1"/>
</dbReference>
<keyword evidence="1 6" id="KW-0032">Aminotransferase</keyword>
<keyword evidence="4" id="KW-0028">Amino-acid biosynthesis</keyword>
<dbReference type="PANTHER" id="PTHR43643">
    <property type="entry name" value="HISTIDINOL-PHOSPHATE AMINOTRANSFERASE 2"/>
    <property type="match status" value="1"/>
</dbReference>
<dbReference type="EMBL" id="UHFN01000007">
    <property type="protein sequence ID" value="SUN62997.1"/>
    <property type="molecule type" value="Genomic_DNA"/>
</dbReference>
<keyword evidence="7" id="KW-1185">Reference proteome</keyword>
<evidence type="ECO:0000256" key="2">
    <source>
        <dbReference type="ARBA" id="ARBA00022679"/>
    </source>
</evidence>
<dbReference type="AlphaFoldDB" id="A0A380KFE2"/>
<evidence type="ECO:0000256" key="1">
    <source>
        <dbReference type="ARBA" id="ARBA00022576"/>
    </source>
</evidence>
<evidence type="ECO:0000313" key="7">
    <source>
        <dbReference type="Proteomes" id="UP000254924"/>
    </source>
</evidence>
<proteinExistence type="predicted"/>
<reference evidence="6 7" key="1">
    <citation type="submission" date="2018-06" db="EMBL/GenBank/DDBJ databases">
        <authorList>
            <consortium name="Pathogen Informatics"/>
            <person name="Doyle S."/>
        </authorList>
    </citation>
    <scope>NUCLEOTIDE SEQUENCE [LARGE SCALE GENOMIC DNA]</scope>
    <source>
        <strain evidence="6 7">NCTC12224</strain>
    </source>
</reference>
<feature type="domain" description="Aminotransferase class I/classII large" evidence="5">
    <location>
        <begin position="3"/>
        <end position="190"/>
    </location>
</feature>
<dbReference type="Gene3D" id="3.40.640.10">
    <property type="entry name" value="Type I PLP-dependent aspartate aminotransferase-like (Major domain)"/>
    <property type="match status" value="1"/>
</dbReference>
<evidence type="ECO:0000256" key="3">
    <source>
        <dbReference type="ARBA" id="ARBA00022898"/>
    </source>
</evidence>
<accession>A0A380KFE2</accession>
<dbReference type="InterPro" id="IPR015422">
    <property type="entry name" value="PyrdxlP-dep_Trfase_small"/>
</dbReference>
<organism evidence="6 7">
    <name type="scientific">Streptococcus hyointestinalis</name>
    <dbReference type="NCBI Taxonomy" id="1337"/>
    <lineage>
        <taxon>Bacteria</taxon>
        <taxon>Bacillati</taxon>
        <taxon>Bacillota</taxon>
        <taxon>Bacilli</taxon>
        <taxon>Lactobacillales</taxon>
        <taxon>Streptococcaceae</taxon>
        <taxon>Streptococcus</taxon>
    </lineage>
</organism>
<dbReference type="SUPFAM" id="SSF53383">
    <property type="entry name" value="PLP-dependent transferases"/>
    <property type="match status" value="1"/>
</dbReference>
<protein>
    <submittedName>
        <fullName evidence="6">Histidinol-phosphate aminotransferase</fullName>
        <ecNumber evidence="6">2.6.1.9</ecNumber>
    </submittedName>
</protein>
<keyword evidence="2 6" id="KW-0808">Transferase</keyword>
<gene>
    <name evidence="6" type="primary">hisC_1</name>
    <name evidence="6" type="ORF">NCTC12224_02173</name>
</gene>
<dbReference type="InterPro" id="IPR050106">
    <property type="entry name" value="HistidinolP_aminotransfase"/>
</dbReference>